<evidence type="ECO:0000313" key="4">
    <source>
        <dbReference type="Proteomes" id="UP000238430"/>
    </source>
</evidence>
<name>A0A2T1N625_9FLAO</name>
<keyword evidence="4" id="KW-1185">Reference proteome</keyword>
<keyword evidence="3" id="KW-0328">Glycosyltransferase</keyword>
<protein>
    <submittedName>
        <fullName evidence="3">Amidophosphoribosyltransferase</fullName>
    </submittedName>
</protein>
<reference evidence="3 4" key="1">
    <citation type="submission" date="2018-03" db="EMBL/GenBank/DDBJ databases">
        <title>Mesoflavibacter sp. HG37 and Mesoflavibacter sp. HG96 sp.nov., two marine bacteria isolated from seawater of Western Pacific Ocean.</title>
        <authorList>
            <person name="Cheng H."/>
            <person name="Wu Y.-H."/>
            <person name="Guo L.-L."/>
            <person name="Xu X.-W."/>
        </authorList>
    </citation>
    <scope>NUCLEOTIDE SEQUENCE [LARGE SCALE GENOMIC DNA]</scope>
    <source>
        <strain evidence="3 4">KCTC 42117</strain>
    </source>
</reference>
<dbReference type="PANTHER" id="PTHR47505:SF1">
    <property type="entry name" value="DNA UTILIZATION PROTEIN YHGH"/>
    <property type="match status" value="1"/>
</dbReference>
<dbReference type="InterPro" id="IPR051910">
    <property type="entry name" value="ComF/GntX_DNA_util-trans"/>
</dbReference>
<dbReference type="InterPro" id="IPR029057">
    <property type="entry name" value="PRTase-like"/>
</dbReference>
<organism evidence="3 4">
    <name type="scientific">Mesoflavibacter zeaxanthinifaciens subsp. sabulilitoris</name>
    <dbReference type="NCBI Taxonomy" id="1520893"/>
    <lineage>
        <taxon>Bacteria</taxon>
        <taxon>Pseudomonadati</taxon>
        <taxon>Bacteroidota</taxon>
        <taxon>Flavobacteriia</taxon>
        <taxon>Flavobacteriales</taxon>
        <taxon>Flavobacteriaceae</taxon>
        <taxon>Mesoflavibacter</taxon>
    </lineage>
</organism>
<dbReference type="AlphaFoldDB" id="A0A2T1N625"/>
<evidence type="ECO:0000256" key="1">
    <source>
        <dbReference type="ARBA" id="ARBA00008007"/>
    </source>
</evidence>
<dbReference type="SUPFAM" id="SSF53271">
    <property type="entry name" value="PRTase-like"/>
    <property type="match status" value="1"/>
</dbReference>
<dbReference type="OrthoDB" id="9779910at2"/>
<sequence>MQNLIRDFINVFFPSVCNACKNLLSDNEDFICTDCRHKLPITEFHLNNDKSIDNVLYGRVAIENGTALLRFEKQGTVQYLIHQLKYGGNEKVGEFFGKWIGTELKNIINYKDIDVVIPVPLHPKKLKKRGYNQVEKFGKEIAYALQAEFIDDILIKISGSSKSQASKKRLERWQLNNELFSTKNIEKLNNKHILLVDDIITTGNTIESCCIQLQKANNIKISIACMAIA</sequence>
<dbReference type="Pfam" id="PF00156">
    <property type="entry name" value="Pribosyltran"/>
    <property type="match status" value="1"/>
</dbReference>
<dbReference type="Proteomes" id="UP000238430">
    <property type="component" value="Unassembled WGS sequence"/>
</dbReference>
<dbReference type="EMBL" id="PXOT01000027">
    <property type="protein sequence ID" value="PSG86920.1"/>
    <property type="molecule type" value="Genomic_DNA"/>
</dbReference>
<dbReference type="CDD" id="cd06223">
    <property type="entry name" value="PRTases_typeI"/>
    <property type="match status" value="1"/>
</dbReference>
<feature type="domain" description="Phosphoribosyltransferase" evidence="2">
    <location>
        <begin position="138"/>
        <end position="225"/>
    </location>
</feature>
<dbReference type="GO" id="GO:0016757">
    <property type="term" value="F:glycosyltransferase activity"/>
    <property type="evidence" value="ECO:0007669"/>
    <property type="project" value="UniProtKB-KW"/>
</dbReference>
<evidence type="ECO:0000259" key="2">
    <source>
        <dbReference type="Pfam" id="PF00156"/>
    </source>
</evidence>
<gene>
    <name evidence="3" type="ORF">C7H61_12485</name>
</gene>
<dbReference type="Gene3D" id="3.40.50.2020">
    <property type="match status" value="1"/>
</dbReference>
<evidence type="ECO:0000313" key="3">
    <source>
        <dbReference type="EMBL" id="PSG86920.1"/>
    </source>
</evidence>
<dbReference type="InterPro" id="IPR000836">
    <property type="entry name" value="PRTase_dom"/>
</dbReference>
<accession>A0A2T1N625</accession>
<comment type="caution">
    <text evidence="3">The sequence shown here is derived from an EMBL/GenBank/DDBJ whole genome shotgun (WGS) entry which is preliminary data.</text>
</comment>
<dbReference type="RefSeq" id="WP_106680236.1">
    <property type="nucleotide sequence ID" value="NZ_JACHWV010000002.1"/>
</dbReference>
<comment type="similarity">
    <text evidence="1">Belongs to the ComF/GntX family.</text>
</comment>
<keyword evidence="3" id="KW-0808">Transferase</keyword>
<proteinExistence type="inferred from homology"/>
<dbReference type="PANTHER" id="PTHR47505">
    <property type="entry name" value="DNA UTILIZATION PROTEIN YHGH"/>
    <property type="match status" value="1"/>
</dbReference>